<dbReference type="SUPFAM" id="SSF47413">
    <property type="entry name" value="lambda repressor-like DNA-binding domains"/>
    <property type="match status" value="1"/>
</dbReference>
<dbReference type="EMBL" id="JACOGF010000004">
    <property type="protein sequence ID" value="MBC3917679.1"/>
    <property type="molecule type" value="Genomic_DNA"/>
</dbReference>
<evidence type="ECO:0000313" key="2">
    <source>
        <dbReference type="EMBL" id="MBC3917679.1"/>
    </source>
</evidence>
<comment type="caution">
    <text evidence="2">The sequence shown here is derived from an EMBL/GenBank/DDBJ whole genome shotgun (WGS) entry which is preliminary data.</text>
</comment>
<dbReference type="Gene3D" id="1.10.260.40">
    <property type="entry name" value="lambda repressor-like DNA-binding domains"/>
    <property type="match status" value="1"/>
</dbReference>
<protein>
    <submittedName>
        <fullName evidence="2">Helix-turn-helix transcriptional regulator</fullName>
    </submittedName>
</protein>
<reference evidence="2 3" key="1">
    <citation type="submission" date="2020-08" db="EMBL/GenBank/DDBJ databases">
        <title>Novel species isolated from subtropical streams in China.</title>
        <authorList>
            <person name="Lu H."/>
        </authorList>
    </citation>
    <scope>NUCLEOTIDE SEQUENCE [LARGE SCALE GENOMIC DNA]</scope>
    <source>
        <strain evidence="2 3">CY18W</strain>
    </source>
</reference>
<gene>
    <name evidence="2" type="ORF">H8L32_09360</name>
</gene>
<accession>A0ABR6ZPF6</accession>
<dbReference type="InterPro" id="IPR001387">
    <property type="entry name" value="Cro/C1-type_HTH"/>
</dbReference>
<proteinExistence type="predicted"/>
<dbReference type="PROSITE" id="PS50943">
    <property type="entry name" value="HTH_CROC1"/>
    <property type="match status" value="1"/>
</dbReference>
<dbReference type="CDD" id="cd00093">
    <property type="entry name" value="HTH_XRE"/>
    <property type="match status" value="1"/>
</dbReference>
<sequence>MNSSKNLALALLAHGKSQAEVAAIAGVNQATISRLINGKSSDLSYREGKRLEEALQDKQPAC</sequence>
<evidence type="ECO:0000313" key="3">
    <source>
        <dbReference type="Proteomes" id="UP000650424"/>
    </source>
</evidence>
<name>A0ABR6ZPF6_9BURK</name>
<dbReference type="SMART" id="SM00530">
    <property type="entry name" value="HTH_XRE"/>
    <property type="match status" value="1"/>
</dbReference>
<dbReference type="RefSeq" id="WP_186946931.1">
    <property type="nucleotide sequence ID" value="NZ_JACOGF010000004.1"/>
</dbReference>
<keyword evidence="3" id="KW-1185">Reference proteome</keyword>
<feature type="domain" description="HTH cro/C1-type" evidence="1">
    <location>
        <begin position="7"/>
        <end position="56"/>
    </location>
</feature>
<dbReference type="Proteomes" id="UP000650424">
    <property type="component" value="Unassembled WGS sequence"/>
</dbReference>
<dbReference type="Pfam" id="PF01381">
    <property type="entry name" value="HTH_3"/>
    <property type="match status" value="1"/>
</dbReference>
<dbReference type="InterPro" id="IPR010982">
    <property type="entry name" value="Lambda_DNA-bd_dom_sf"/>
</dbReference>
<organism evidence="2 3">
    <name type="scientific">Undibacterium hunanense</name>
    <dbReference type="NCBI Taxonomy" id="2762292"/>
    <lineage>
        <taxon>Bacteria</taxon>
        <taxon>Pseudomonadati</taxon>
        <taxon>Pseudomonadota</taxon>
        <taxon>Betaproteobacteria</taxon>
        <taxon>Burkholderiales</taxon>
        <taxon>Oxalobacteraceae</taxon>
        <taxon>Undibacterium</taxon>
    </lineage>
</organism>
<evidence type="ECO:0000259" key="1">
    <source>
        <dbReference type="PROSITE" id="PS50943"/>
    </source>
</evidence>